<dbReference type="AlphaFoldDB" id="A0A0N4WBC9"/>
<accession>A0A0N4WBC9</accession>
<proteinExistence type="predicted"/>
<reference evidence="1" key="1">
    <citation type="submission" date="2017-02" db="UniProtKB">
        <authorList>
            <consortium name="WormBaseParasite"/>
        </authorList>
    </citation>
    <scope>IDENTIFICATION</scope>
</reference>
<protein>
    <submittedName>
        <fullName evidence="1">Peptidase A2 domain-containing protein</fullName>
    </submittedName>
</protein>
<organism evidence="1">
    <name type="scientific">Haemonchus placei</name>
    <name type="common">Barber's pole worm</name>
    <dbReference type="NCBI Taxonomy" id="6290"/>
    <lineage>
        <taxon>Eukaryota</taxon>
        <taxon>Metazoa</taxon>
        <taxon>Ecdysozoa</taxon>
        <taxon>Nematoda</taxon>
        <taxon>Chromadorea</taxon>
        <taxon>Rhabditida</taxon>
        <taxon>Rhabditina</taxon>
        <taxon>Rhabditomorpha</taxon>
        <taxon>Strongyloidea</taxon>
        <taxon>Trichostrongylidae</taxon>
        <taxon>Haemonchus</taxon>
    </lineage>
</organism>
<dbReference type="WBParaSite" id="HPLM_0000774701-mRNA-1">
    <property type="protein sequence ID" value="HPLM_0000774701-mRNA-1"/>
    <property type="gene ID" value="HPLM_0000774701"/>
</dbReference>
<evidence type="ECO:0000313" key="1">
    <source>
        <dbReference type="WBParaSite" id="HPLM_0000774701-mRNA-1"/>
    </source>
</evidence>
<name>A0A0N4WBC9_HAEPC</name>
<sequence>LLDTGADGSFVYAKLADELHSASHGVVTIKLRTFGAVTAKEIRCIDTENNVNCGSLRKLSWHVYWGQTSKERSILHTKKAYKVEHSRPWSSPSPRSVWSTPLHVAIEARTCTHAIREQGLWRAPHP</sequence>